<accession>A0A813YCL2</accession>
<organism evidence="1 3">
    <name type="scientific">Didymodactylos carnosus</name>
    <dbReference type="NCBI Taxonomy" id="1234261"/>
    <lineage>
        <taxon>Eukaryota</taxon>
        <taxon>Metazoa</taxon>
        <taxon>Spiralia</taxon>
        <taxon>Gnathifera</taxon>
        <taxon>Rotifera</taxon>
        <taxon>Eurotatoria</taxon>
        <taxon>Bdelloidea</taxon>
        <taxon>Philodinida</taxon>
        <taxon>Philodinidae</taxon>
        <taxon>Didymodactylos</taxon>
    </lineage>
</organism>
<protein>
    <submittedName>
        <fullName evidence="1">Uncharacterized protein</fullName>
    </submittedName>
</protein>
<proteinExistence type="predicted"/>
<dbReference type="OrthoDB" id="10004175at2759"/>
<keyword evidence="3" id="KW-1185">Reference proteome</keyword>
<dbReference type="AlphaFoldDB" id="A0A813YCL2"/>
<gene>
    <name evidence="1" type="ORF">GPM918_LOCUS7679</name>
    <name evidence="2" type="ORF">SRO942_LOCUS7679</name>
</gene>
<dbReference type="EMBL" id="CAJOBC010001272">
    <property type="protein sequence ID" value="CAF3668297.1"/>
    <property type="molecule type" value="Genomic_DNA"/>
</dbReference>
<evidence type="ECO:0000313" key="3">
    <source>
        <dbReference type="Proteomes" id="UP000663829"/>
    </source>
</evidence>
<evidence type="ECO:0000313" key="2">
    <source>
        <dbReference type="EMBL" id="CAF3668297.1"/>
    </source>
</evidence>
<reference evidence="1" key="1">
    <citation type="submission" date="2021-02" db="EMBL/GenBank/DDBJ databases">
        <authorList>
            <person name="Nowell W R."/>
        </authorList>
    </citation>
    <scope>NUCLEOTIDE SEQUENCE</scope>
</reference>
<comment type="caution">
    <text evidence="1">The sequence shown here is derived from an EMBL/GenBank/DDBJ whole genome shotgun (WGS) entry which is preliminary data.</text>
</comment>
<sequence length="201" mass="23041">MYQNISLSIISDFVQRLKKMKKKVYGYLKHFLKLIESLRKCHETLKNELLIITLALNFNEDVLIKKNDDTSLLAIYGKFSSKSCVSKYRLHCAQLALKIKQDLKSINEKLVNLLSDEYDVNMSLLCDESKKVLSCLSYYDSGMTYILRLIPDSALKFETLLQLCTQLFDLEPTIQLELSPIKDNNLNLNTSLVVFSTGVSP</sequence>
<dbReference type="EMBL" id="CAJNOQ010001272">
    <property type="protein sequence ID" value="CAF0882330.1"/>
    <property type="molecule type" value="Genomic_DNA"/>
</dbReference>
<dbReference type="Proteomes" id="UP000681722">
    <property type="component" value="Unassembled WGS sequence"/>
</dbReference>
<evidence type="ECO:0000313" key="1">
    <source>
        <dbReference type="EMBL" id="CAF0882330.1"/>
    </source>
</evidence>
<dbReference type="Proteomes" id="UP000663829">
    <property type="component" value="Unassembled WGS sequence"/>
</dbReference>
<name>A0A813YCL2_9BILA</name>